<proteinExistence type="predicted"/>
<dbReference type="EMBL" id="CAXHTA020000021">
    <property type="protein sequence ID" value="CAL5229918.1"/>
    <property type="molecule type" value="Genomic_DNA"/>
</dbReference>
<feature type="region of interest" description="Disordered" evidence="2">
    <location>
        <begin position="1"/>
        <end position="25"/>
    </location>
</feature>
<reference evidence="4 5" key="1">
    <citation type="submission" date="2024-06" db="EMBL/GenBank/DDBJ databases">
        <authorList>
            <person name="Kraege A."/>
            <person name="Thomma B."/>
        </authorList>
    </citation>
    <scope>NUCLEOTIDE SEQUENCE [LARGE SCALE GENOMIC DNA]</scope>
</reference>
<dbReference type="InterPro" id="IPR035979">
    <property type="entry name" value="RBD_domain_sf"/>
</dbReference>
<dbReference type="InterPro" id="IPR000504">
    <property type="entry name" value="RRM_dom"/>
</dbReference>
<evidence type="ECO:0000259" key="3">
    <source>
        <dbReference type="PROSITE" id="PS50102"/>
    </source>
</evidence>
<protein>
    <submittedName>
        <fullName evidence="4">G13341 protein</fullName>
    </submittedName>
</protein>
<feature type="domain" description="RRM" evidence="3">
    <location>
        <begin position="149"/>
        <end position="224"/>
    </location>
</feature>
<dbReference type="SMART" id="SM00360">
    <property type="entry name" value="RRM"/>
    <property type="match status" value="2"/>
</dbReference>
<dbReference type="Proteomes" id="UP001497392">
    <property type="component" value="Unassembled WGS sequence"/>
</dbReference>
<dbReference type="PANTHER" id="PTHR32343:SF22">
    <property type="entry name" value="LD29830P"/>
    <property type="match status" value="1"/>
</dbReference>
<name>A0ABP1GJP1_9CHLO</name>
<evidence type="ECO:0000313" key="4">
    <source>
        <dbReference type="EMBL" id="CAL5229918.1"/>
    </source>
</evidence>
<sequence>MLTCRTTGIASWPAKGSSRSHAQPSRCATGSMLASRDFQALPSLSSHLPYTSGPLLPGPLDPRDYPPISWGFAQDLGVSRRPFAPLASHHSNRNMAMDMAGLGVCHGSLPSPQVQYNPSVPMAQTSFRRPMRPMRKSIWQSANYDNVRRTIYICDIASQVTEAEVAQHFADCGQIMDCRVCGDPNSAMRFAFIEFKEEASVMKALQLNWSLLGSHRLRVTPSKTAIVPVKSDFLPRTKEERALCARTVYVANIDKKVDKEDVLAYFEKICGHVTKCRLLFDYHRSTSIAFVEFAQYESAKNALDCSGALMGTMPIRVTPSKAPVRDEA</sequence>
<keyword evidence="1" id="KW-0694">RNA-binding</keyword>
<keyword evidence="5" id="KW-1185">Reference proteome</keyword>
<evidence type="ECO:0000256" key="2">
    <source>
        <dbReference type="SAM" id="MobiDB-lite"/>
    </source>
</evidence>
<dbReference type="PANTHER" id="PTHR32343">
    <property type="entry name" value="SERINE/ARGININE-RICH SPLICING FACTOR"/>
    <property type="match status" value="1"/>
</dbReference>
<feature type="domain" description="RRM" evidence="3">
    <location>
        <begin position="246"/>
        <end position="322"/>
    </location>
</feature>
<dbReference type="PROSITE" id="PS50102">
    <property type="entry name" value="RRM"/>
    <property type="match status" value="2"/>
</dbReference>
<dbReference type="SUPFAM" id="SSF54928">
    <property type="entry name" value="RNA-binding domain, RBD"/>
    <property type="match status" value="2"/>
</dbReference>
<gene>
    <name evidence="4" type="primary">g13341</name>
    <name evidence="4" type="ORF">VP750_LOCUS11824</name>
</gene>
<dbReference type="Gene3D" id="3.30.70.330">
    <property type="match status" value="2"/>
</dbReference>
<evidence type="ECO:0000256" key="1">
    <source>
        <dbReference type="PROSITE-ProRule" id="PRU00176"/>
    </source>
</evidence>
<dbReference type="InterPro" id="IPR012677">
    <property type="entry name" value="Nucleotide-bd_a/b_plait_sf"/>
</dbReference>
<dbReference type="Pfam" id="PF00076">
    <property type="entry name" value="RRM_1"/>
    <property type="match status" value="2"/>
</dbReference>
<evidence type="ECO:0000313" key="5">
    <source>
        <dbReference type="Proteomes" id="UP001497392"/>
    </source>
</evidence>
<organism evidence="4 5">
    <name type="scientific">Coccomyxa viridis</name>
    <dbReference type="NCBI Taxonomy" id="1274662"/>
    <lineage>
        <taxon>Eukaryota</taxon>
        <taxon>Viridiplantae</taxon>
        <taxon>Chlorophyta</taxon>
        <taxon>core chlorophytes</taxon>
        <taxon>Trebouxiophyceae</taxon>
        <taxon>Trebouxiophyceae incertae sedis</taxon>
        <taxon>Coccomyxaceae</taxon>
        <taxon>Coccomyxa</taxon>
    </lineage>
</organism>
<comment type="caution">
    <text evidence="4">The sequence shown here is derived from an EMBL/GenBank/DDBJ whole genome shotgun (WGS) entry which is preliminary data.</text>
</comment>
<accession>A0ABP1GJP1</accession>